<keyword evidence="5" id="KW-1185">Reference proteome</keyword>
<keyword evidence="1" id="KW-0812">Transmembrane</keyword>
<dbReference type="AlphaFoldDB" id="A0A3S7S087"/>
<evidence type="ECO:0000313" key="4">
    <source>
        <dbReference type="Proteomes" id="UP000306393"/>
    </source>
</evidence>
<dbReference type="GeneID" id="67475770"/>
<dbReference type="Proteomes" id="UP000661012">
    <property type="component" value="Unassembled WGS sequence"/>
</dbReference>
<reference evidence="2 5" key="2">
    <citation type="journal article" date="2020" name="FEMS Microbiol. Ecol.">
        <title>Temporal dynamics of bacterial communities during seed development and maturation.</title>
        <authorList>
            <person name="Chesneau G."/>
            <person name="Torres-Cortes G."/>
            <person name="Briand M."/>
            <person name="Darrasse A."/>
            <person name="Preveaux A."/>
            <person name="Marais C."/>
            <person name="Jacques M.A."/>
            <person name="Shade A."/>
            <person name="Barret M."/>
        </authorList>
    </citation>
    <scope>NUCLEOTIDE SEQUENCE [LARGE SCALE GENOMIC DNA]</scope>
    <source>
        <strain evidence="2 5">CFBP13732</strain>
    </source>
</reference>
<reference evidence="3 4" key="1">
    <citation type="journal article" date="2019" name="Sci. Rep.">
        <title>Differences in resource use lead to coexistence of seed-transmitted microbial populations.</title>
        <authorList>
            <person name="Torres-Cortes G."/>
            <person name="Garcia B.J."/>
            <person name="Compant S."/>
            <person name="Rezki S."/>
            <person name="Jones P."/>
            <person name="Preveaux A."/>
            <person name="Briand M."/>
            <person name="Roulet A."/>
            <person name="Bouchez O."/>
            <person name="Jacobson D."/>
            <person name="Barret M."/>
        </authorList>
    </citation>
    <scope>NUCLEOTIDE SEQUENCE [LARGE SCALE GENOMIC DNA]</scope>
    <source>
        <strain evidence="3 4">CFBP13511</strain>
    </source>
</reference>
<sequence length="79" mass="9059">MMEHNVLYKVIVALAVVVSIWLDFRPNKRVVNANPVIAAADARERHAWRYARWALRGVQITLGIYLLWTAVRFILTSPG</sequence>
<dbReference type="KEGG" id="epe:CI789_02165"/>
<gene>
    <name evidence="3" type="ORF">EpCFBP13511_20530</name>
    <name evidence="2" type="ORF">IFT93_10455</name>
</gene>
<accession>A0A3S7S087</accession>
<keyword evidence="1" id="KW-0472">Membrane</keyword>
<feature type="transmembrane region" description="Helical" evidence="1">
    <location>
        <begin position="6"/>
        <end position="24"/>
    </location>
</feature>
<dbReference type="OrthoDB" id="6548832at2"/>
<evidence type="ECO:0000256" key="1">
    <source>
        <dbReference type="SAM" id="Phobius"/>
    </source>
</evidence>
<evidence type="ECO:0000313" key="2">
    <source>
        <dbReference type="EMBL" id="MBD8106837.1"/>
    </source>
</evidence>
<feature type="transmembrane region" description="Helical" evidence="1">
    <location>
        <begin position="53"/>
        <end position="75"/>
    </location>
</feature>
<dbReference type="RefSeq" id="WP_062749406.1">
    <property type="nucleotide sequence ID" value="NZ_CP022725.1"/>
</dbReference>
<organism evidence="3 4">
    <name type="scientific">Erwinia persicina</name>
    <dbReference type="NCBI Taxonomy" id="55211"/>
    <lineage>
        <taxon>Bacteria</taxon>
        <taxon>Pseudomonadati</taxon>
        <taxon>Pseudomonadota</taxon>
        <taxon>Gammaproteobacteria</taxon>
        <taxon>Enterobacterales</taxon>
        <taxon>Erwiniaceae</taxon>
        <taxon>Erwinia</taxon>
    </lineage>
</organism>
<dbReference type="EMBL" id="QGAC01000024">
    <property type="protein sequence ID" value="TKJ85121.1"/>
    <property type="molecule type" value="Genomic_DNA"/>
</dbReference>
<dbReference type="EMBL" id="JACYNN010000005">
    <property type="protein sequence ID" value="MBD8106837.1"/>
    <property type="molecule type" value="Genomic_DNA"/>
</dbReference>
<protein>
    <submittedName>
        <fullName evidence="3">Uncharacterized protein</fullName>
    </submittedName>
</protein>
<dbReference type="Proteomes" id="UP000306393">
    <property type="component" value="Unassembled WGS sequence"/>
</dbReference>
<evidence type="ECO:0000313" key="5">
    <source>
        <dbReference type="Proteomes" id="UP000661012"/>
    </source>
</evidence>
<name>A0A3S7S087_9GAMM</name>
<keyword evidence="1" id="KW-1133">Transmembrane helix</keyword>
<evidence type="ECO:0000313" key="3">
    <source>
        <dbReference type="EMBL" id="TKJ85121.1"/>
    </source>
</evidence>
<comment type="caution">
    <text evidence="3">The sequence shown here is derived from an EMBL/GenBank/DDBJ whole genome shotgun (WGS) entry which is preliminary data.</text>
</comment>
<proteinExistence type="predicted"/>